<keyword evidence="1" id="KW-0812">Transmembrane</keyword>
<protein>
    <submittedName>
        <fullName evidence="2">Uncharacterized protein</fullName>
    </submittedName>
</protein>
<feature type="transmembrane region" description="Helical" evidence="1">
    <location>
        <begin position="158"/>
        <end position="179"/>
    </location>
</feature>
<feature type="transmembrane region" description="Helical" evidence="1">
    <location>
        <begin position="79"/>
        <end position="102"/>
    </location>
</feature>
<keyword evidence="3" id="KW-1185">Reference proteome</keyword>
<name>A0AAD7EUH2_9AGAR</name>
<evidence type="ECO:0000313" key="3">
    <source>
        <dbReference type="Proteomes" id="UP001218218"/>
    </source>
</evidence>
<dbReference type="Proteomes" id="UP001218218">
    <property type="component" value="Unassembled WGS sequence"/>
</dbReference>
<dbReference type="EMBL" id="JARIHO010000014">
    <property type="protein sequence ID" value="KAJ7350842.1"/>
    <property type="molecule type" value="Genomic_DNA"/>
</dbReference>
<accession>A0AAD7EUH2</accession>
<evidence type="ECO:0000313" key="2">
    <source>
        <dbReference type="EMBL" id="KAJ7350842.1"/>
    </source>
</evidence>
<feature type="transmembrane region" description="Helical" evidence="1">
    <location>
        <begin position="114"/>
        <end position="138"/>
    </location>
</feature>
<reference evidence="2" key="1">
    <citation type="submission" date="2023-03" db="EMBL/GenBank/DDBJ databases">
        <title>Massive genome expansion in bonnet fungi (Mycena s.s.) driven by repeated elements and novel gene families across ecological guilds.</title>
        <authorList>
            <consortium name="Lawrence Berkeley National Laboratory"/>
            <person name="Harder C.B."/>
            <person name="Miyauchi S."/>
            <person name="Viragh M."/>
            <person name="Kuo A."/>
            <person name="Thoen E."/>
            <person name="Andreopoulos B."/>
            <person name="Lu D."/>
            <person name="Skrede I."/>
            <person name="Drula E."/>
            <person name="Henrissat B."/>
            <person name="Morin E."/>
            <person name="Kohler A."/>
            <person name="Barry K."/>
            <person name="LaButti K."/>
            <person name="Morin E."/>
            <person name="Salamov A."/>
            <person name="Lipzen A."/>
            <person name="Mereny Z."/>
            <person name="Hegedus B."/>
            <person name="Baldrian P."/>
            <person name="Stursova M."/>
            <person name="Weitz H."/>
            <person name="Taylor A."/>
            <person name="Grigoriev I.V."/>
            <person name="Nagy L.G."/>
            <person name="Martin F."/>
            <person name="Kauserud H."/>
        </authorList>
    </citation>
    <scope>NUCLEOTIDE SEQUENCE</scope>
    <source>
        <strain evidence="2">CBHHK002</strain>
    </source>
</reference>
<evidence type="ECO:0000256" key="1">
    <source>
        <dbReference type="SAM" id="Phobius"/>
    </source>
</evidence>
<comment type="caution">
    <text evidence="2">The sequence shown here is derived from an EMBL/GenBank/DDBJ whole genome shotgun (WGS) entry which is preliminary data.</text>
</comment>
<keyword evidence="1" id="KW-1133">Transmembrane helix</keyword>
<organism evidence="2 3">
    <name type="scientific">Mycena albidolilacea</name>
    <dbReference type="NCBI Taxonomy" id="1033008"/>
    <lineage>
        <taxon>Eukaryota</taxon>
        <taxon>Fungi</taxon>
        <taxon>Dikarya</taxon>
        <taxon>Basidiomycota</taxon>
        <taxon>Agaricomycotina</taxon>
        <taxon>Agaricomycetes</taxon>
        <taxon>Agaricomycetidae</taxon>
        <taxon>Agaricales</taxon>
        <taxon>Marasmiineae</taxon>
        <taxon>Mycenaceae</taxon>
        <taxon>Mycena</taxon>
    </lineage>
</organism>
<keyword evidence="1" id="KW-0472">Membrane</keyword>
<sequence length="278" mass="31228">MSAALAQEEEFVAALELFTGLRYFVGGRHDLDQSDCALAFQARLLHQQVSTTRGNLIRRVHFQRDSDQSEYSSGCRTFLWVYGVTVIIAGATSHSVIIIRIYGLWDHRPGMARILMGGFGVCISAMSILGIFSGIAMIPQLTFFEPLRTCQFGPTPRVLTGMMSVTSFFDFALVTLVLFNAIDRPRRTNIELISALERDGVGLFVTIFALRFSEVFISVFRPTSEVFVAVTTVWAFCTMINSRLHMRLESLTLARAQGVVILFDDIWSIHFLLNCNDF</sequence>
<gene>
    <name evidence="2" type="ORF">DFH08DRAFT_117751</name>
</gene>
<dbReference type="AlphaFoldDB" id="A0AAD7EUH2"/>
<proteinExistence type="predicted"/>